<dbReference type="Proteomes" id="UP000727993">
    <property type="component" value="Unassembled WGS sequence"/>
</dbReference>
<dbReference type="GO" id="GO:0016020">
    <property type="term" value="C:membrane"/>
    <property type="evidence" value="ECO:0007669"/>
    <property type="project" value="UniProtKB-SubCell"/>
</dbReference>
<feature type="domain" description="ABC-2 type transporter transmembrane" evidence="6">
    <location>
        <begin position="24"/>
        <end position="166"/>
    </location>
</feature>
<feature type="transmembrane region" description="Helical" evidence="5">
    <location>
        <begin position="522"/>
        <end position="541"/>
    </location>
</feature>
<evidence type="ECO:0000256" key="5">
    <source>
        <dbReference type="SAM" id="Phobius"/>
    </source>
</evidence>
<keyword evidence="3 5" id="KW-1133">Transmembrane helix</keyword>
<gene>
    <name evidence="7" type="ORF">IPN02_14880</name>
</gene>
<dbReference type="Pfam" id="PF12698">
    <property type="entry name" value="ABC2_membrane_3"/>
    <property type="match status" value="2"/>
</dbReference>
<dbReference type="InterPro" id="IPR017500">
    <property type="entry name" value="Phage_infect_YhgE_N"/>
</dbReference>
<evidence type="ECO:0000256" key="1">
    <source>
        <dbReference type="ARBA" id="ARBA00004141"/>
    </source>
</evidence>
<dbReference type="NCBIfam" id="TIGR03061">
    <property type="entry name" value="pip_yhgE_Nterm"/>
    <property type="match status" value="1"/>
</dbReference>
<dbReference type="InterPro" id="IPR017501">
    <property type="entry name" value="Phage_infect_YhgE_C"/>
</dbReference>
<comment type="caution">
    <text evidence="7">The sequence shown here is derived from an EMBL/GenBank/DDBJ whole genome shotgun (WGS) entry which is preliminary data.</text>
</comment>
<evidence type="ECO:0000256" key="2">
    <source>
        <dbReference type="ARBA" id="ARBA00022692"/>
    </source>
</evidence>
<feature type="domain" description="ABC-2 type transporter transmembrane" evidence="6">
    <location>
        <begin position="410"/>
        <end position="596"/>
    </location>
</feature>
<keyword evidence="4 5" id="KW-0472">Membrane</keyword>
<dbReference type="InterPro" id="IPR013525">
    <property type="entry name" value="ABC2_TM"/>
</dbReference>
<organism evidence="7 8">
    <name type="scientific">Candidatus Neomicrothrix subdominans</name>
    <dbReference type="NCBI Taxonomy" id="2954438"/>
    <lineage>
        <taxon>Bacteria</taxon>
        <taxon>Bacillati</taxon>
        <taxon>Actinomycetota</taxon>
        <taxon>Acidimicrobiia</taxon>
        <taxon>Acidimicrobiales</taxon>
        <taxon>Microthrixaceae</taxon>
        <taxon>Candidatus Neomicrothrix</taxon>
    </lineage>
</organism>
<dbReference type="PANTHER" id="PTHR43077:SF5">
    <property type="entry name" value="PHAGE INFECTION PROTEIN"/>
    <property type="match status" value="1"/>
</dbReference>
<evidence type="ECO:0000256" key="3">
    <source>
        <dbReference type="ARBA" id="ARBA00022989"/>
    </source>
</evidence>
<sequence length="616" mass="64887">MIAGLSIGSDARRYFHFSLPRLAIVTVILMPLLYGALYLWTFWNPFGEVDKIPVAIVNVDKGITLAGESLDAGAQVSKQLISSGQLDLTQVKTEKAAMADLESGKYYFVIVIPEDFSAAVASPTGEQPRQAKMTFYFNDANSYLSTIIGQDAAAQVINQVNAAIAKQSLGEVLTAVKGSEPVLDEVDSGADDLAKGLDDAKVAAGKLSTGSKELTEPLKTAAANTAALDAKVNDLVAKVDDVTTKLQAKVGANPVPGQITGINAEVTAQLNDAVAKLQAIDLPAAQDVAAELQAASGRLNEVNASLSGLVDQGDADAIAAIGEVRAQADALRQDIATLDEGVNQLAGGSEELVDGAAEFAAIIEELSAGAEKLDKGFTTVLGKVPNWTEAQRDGVATALSSPVLLKEKTLNEADTFGTGFAPFFMSLSLFVGGIIVWMILTPLRARPVEAGVGLARAVFTSYWPALVVGFIQATILYGVVLVIGLRPTHVVGMWLFAVLASATFIAMIQAFNAIFGEAVGRVVTLAFLMLQLVSSGGIYPVQTTAGPIQALHIFDPMTYTVNGYRQLSVAVSVDSRLWIAIAVLIGILLVSLAASTLSAWRNRVYTMDRLYPLVVV</sequence>
<dbReference type="Gene3D" id="1.10.287.950">
    <property type="entry name" value="Methyl-accepting chemotaxis protein"/>
    <property type="match status" value="1"/>
</dbReference>
<evidence type="ECO:0000256" key="4">
    <source>
        <dbReference type="ARBA" id="ARBA00023136"/>
    </source>
</evidence>
<dbReference type="PANTHER" id="PTHR43077">
    <property type="entry name" value="TRANSPORT PERMEASE YVFS-RELATED"/>
    <property type="match status" value="1"/>
</dbReference>
<feature type="transmembrane region" description="Helical" evidence="5">
    <location>
        <begin position="577"/>
        <end position="600"/>
    </location>
</feature>
<feature type="transmembrane region" description="Helical" evidence="5">
    <location>
        <begin position="420"/>
        <end position="440"/>
    </location>
</feature>
<name>A0A936ND23_9ACTN</name>
<dbReference type="EMBL" id="JADJZA010000008">
    <property type="protein sequence ID" value="MBK9298085.1"/>
    <property type="molecule type" value="Genomic_DNA"/>
</dbReference>
<evidence type="ECO:0000313" key="8">
    <source>
        <dbReference type="Proteomes" id="UP000727993"/>
    </source>
</evidence>
<dbReference type="InterPro" id="IPR051328">
    <property type="entry name" value="T7SS_ABC-Transporter"/>
</dbReference>
<evidence type="ECO:0000313" key="7">
    <source>
        <dbReference type="EMBL" id="MBK9298085.1"/>
    </source>
</evidence>
<accession>A0A936ND23</accession>
<reference evidence="7 8" key="1">
    <citation type="submission" date="2020-10" db="EMBL/GenBank/DDBJ databases">
        <title>Connecting structure to function with the recovery of over 1000 high-quality activated sludge metagenome-assembled genomes encoding full-length rRNA genes using long-read sequencing.</title>
        <authorList>
            <person name="Singleton C.M."/>
            <person name="Petriglieri F."/>
            <person name="Kristensen J.M."/>
            <person name="Kirkegaard R.H."/>
            <person name="Michaelsen T.Y."/>
            <person name="Andersen M.H."/>
            <person name="Karst S.M."/>
            <person name="Dueholm M.S."/>
            <person name="Nielsen P.H."/>
            <person name="Albertsen M."/>
        </authorList>
    </citation>
    <scope>NUCLEOTIDE SEQUENCE [LARGE SCALE GENOMIC DNA]</scope>
    <source>
        <strain evidence="7">Lyne_18-Q3-R50-59_MAXAC.006</strain>
    </source>
</reference>
<dbReference type="NCBIfam" id="TIGR03062">
    <property type="entry name" value="pip_yhgE_Cterm"/>
    <property type="match status" value="1"/>
</dbReference>
<feature type="transmembrane region" description="Helical" evidence="5">
    <location>
        <begin position="491"/>
        <end position="515"/>
    </location>
</feature>
<evidence type="ECO:0000259" key="6">
    <source>
        <dbReference type="Pfam" id="PF12698"/>
    </source>
</evidence>
<dbReference type="GO" id="GO:0140359">
    <property type="term" value="F:ABC-type transporter activity"/>
    <property type="evidence" value="ECO:0007669"/>
    <property type="project" value="InterPro"/>
</dbReference>
<feature type="transmembrane region" description="Helical" evidence="5">
    <location>
        <begin position="461"/>
        <end position="485"/>
    </location>
</feature>
<feature type="transmembrane region" description="Helical" evidence="5">
    <location>
        <begin position="22"/>
        <end position="43"/>
    </location>
</feature>
<dbReference type="AlphaFoldDB" id="A0A936ND23"/>
<protein>
    <submittedName>
        <fullName evidence="7">YhgE/Pip domain-containing protein</fullName>
    </submittedName>
</protein>
<comment type="subcellular location">
    <subcellularLocation>
        <location evidence="1">Membrane</location>
        <topology evidence="1">Multi-pass membrane protein</topology>
    </subcellularLocation>
</comment>
<dbReference type="Gene3D" id="3.40.1710.10">
    <property type="entry name" value="abc type-2 transporter like domain"/>
    <property type="match status" value="1"/>
</dbReference>
<proteinExistence type="predicted"/>
<keyword evidence="2 5" id="KW-0812">Transmembrane</keyword>